<name>A0AA88AEE2_FICCA</name>
<protein>
    <submittedName>
        <fullName evidence="1">Uncharacterized protein</fullName>
    </submittedName>
</protein>
<sequence length="138" mass="15213">MRECLAAREGVSLAASLGYIYSRWILEMDDINVVRAIQSPIPQALEAIIIDDIRDVISLTTSGVVYYASRKENGAAHYLTTFVISQFVDFASPEPRGSDVDEVKQPSCGKGKTVILQRMRGRRKSGTESQGVTVAWFA</sequence>
<comment type="caution">
    <text evidence="1">The sequence shown here is derived from an EMBL/GenBank/DDBJ whole genome shotgun (WGS) entry which is preliminary data.</text>
</comment>
<dbReference type="Proteomes" id="UP001187192">
    <property type="component" value="Unassembled WGS sequence"/>
</dbReference>
<evidence type="ECO:0000313" key="2">
    <source>
        <dbReference type="Proteomes" id="UP001187192"/>
    </source>
</evidence>
<dbReference type="AlphaFoldDB" id="A0AA88AEE2"/>
<accession>A0AA88AEE2</accession>
<evidence type="ECO:0000313" key="1">
    <source>
        <dbReference type="EMBL" id="GMN50750.1"/>
    </source>
</evidence>
<dbReference type="EMBL" id="BTGU01000035">
    <property type="protein sequence ID" value="GMN50750.1"/>
    <property type="molecule type" value="Genomic_DNA"/>
</dbReference>
<proteinExistence type="predicted"/>
<organism evidence="1 2">
    <name type="scientific">Ficus carica</name>
    <name type="common">Common fig</name>
    <dbReference type="NCBI Taxonomy" id="3494"/>
    <lineage>
        <taxon>Eukaryota</taxon>
        <taxon>Viridiplantae</taxon>
        <taxon>Streptophyta</taxon>
        <taxon>Embryophyta</taxon>
        <taxon>Tracheophyta</taxon>
        <taxon>Spermatophyta</taxon>
        <taxon>Magnoliopsida</taxon>
        <taxon>eudicotyledons</taxon>
        <taxon>Gunneridae</taxon>
        <taxon>Pentapetalae</taxon>
        <taxon>rosids</taxon>
        <taxon>fabids</taxon>
        <taxon>Rosales</taxon>
        <taxon>Moraceae</taxon>
        <taxon>Ficeae</taxon>
        <taxon>Ficus</taxon>
    </lineage>
</organism>
<gene>
    <name evidence="1" type="ORF">TIFTF001_019899</name>
</gene>
<keyword evidence="2" id="KW-1185">Reference proteome</keyword>
<reference evidence="1" key="1">
    <citation type="submission" date="2023-07" db="EMBL/GenBank/DDBJ databases">
        <title>draft genome sequence of fig (Ficus carica).</title>
        <authorList>
            <person name="Takahashi T."/>
            <person name="Nishimura K."/>
        </authorList>
    </citation>
    <scope>NUCLEOTIDE SEQUENCE</scope>
</reference>